<dbReference type="InterPro" id="IPR017946">
    <property type="entry name" value="PLC-like_Pdiesterase_TIM-brl"/>
</dbReference>
<dbReference type="PANTHER" id="PTHR46211:SF8">
    <property type="entry name" value="PHOSPHODIESTERASE"/>
    <property type="match status" value="1"/>
</dbReference>
<dbReference type="InterPro" id="IPR030395">
    <property type="entry name" value="GP_PDE_dom"/>
</dbReference>
<proteinExistence type="predicted"/>
<dbReference type="GO" id="GO:0006629">
    <property type="term" value="P:lipid metabolic process"/>
    <property type="evidence" value="ECO:0007669"/>
    <property type="project" value="InterPro"/>
</dbReference>
<dbReference type="PANTHER" id="PTHR46211">
    <property type="entry name" value="GLYCEROPHOSPHORYL DIESTER PHOSPHODIESTERASE"/>
    <property type="match status" value="1"/>
</dbReference>
<reference evidence="3" key="2">
    <citation type="submission" date="2021-04" db="EMBL/GenBank/DDBJ databases">
        <authorList>
            <person name="Gilroy R."/>
        </authorList>
    </citation>
    <scope>NUCLEOTIDE SEQUENCE</scope>
    <source>
        <strain evidence="3">ChiGjej1B1-14440</strain>
    </source>
</reference>
<dbReference type="SUPFAM" id="SSF51695">
    <property type="entry name" value="PLC-like phosphodiesterases"/>
    <property type="match status" value="1"/>
</dbReference>
<dbReference type="AlphaFoldDB" id="A0A9D1XNV1"/>
<name>A0A9D1XNV1_9FIRM</name>
<feature type="transmembrane region" description="Helical" evidence="1">
    <location>
        <begin position="210"/>
        <end position="230"/>
    </location>
</feature>
<keyword evidence="1" id="KW-0812">Transmembrane</keyword>
<organism evidence="3 4">
    <name type="scientific">Candidatus Erysipelatoclostridium merdavium</name>
    <dbReference type="NCBI Taxonomy" id="2838566"/>
    <lineage>
        <taxon>Bacteria</taxon>
        <taxon>Bacillati</taxon>
        <taxon>Bacillota</taxon>
        <taxon>Erysipelotrichia</taxon>
        <taxon>Erysipelotrichales</taxon>
        <taxon>Erysipelotrichales incertae sedis</taxon>
    </lineage>
</organism>
<keyword evidence="1" id="KW-1133">Transmembrane helix</keyword>
<dbReference type="PROSITE" id="PS51704">
    <property type="entry name" value="GP_PDE"/>
    <property type="match status" value="1"/>
</dbReference>
<dbReference type="Proteomes" id="UP000886724">
    <property type="component" value="Unassembled WGS sequence"/>
</dbReference>
<feature type="transmembrane region" description="Helical" evidence="1">
    <location>
        <begin position="160"/>
        <end position="189"/>
    </location>
</feature>
<dbReference type="Gene3D" id="3.20.20.190">
    <property type="entry name" value="Phosphatidylinositol (PI) phosphodiesterase"/>
    <property type="match status" value="1"/>
</dbReference>
<evidence type="ECO:0000256" key="1">
    <source>
        <dbReference type="SAM" id="Phobius"/>
    </source>
</evidence>
<dbReference type="GO" id="GO:0008081">
    <property type="term" value="F:phosphoric diester hydrolase activity"/>
    <property type="evidence" value="ECO:0007669"/>
    <property type="project" value="InterPro"/>
</dbReference>
<feature type="transmembrane region" description="Helical" evidence="1">
    <location>
        <begin position="339"/>
        <end position="356"/>
    </location>
</feature>
<feature type="domain" description="GP-PDE" evidence="2">
    <location>
        <begin position="450"/>
        <end position="683"/>
    </location>
</feature>
<feature type="transmembrane region" description="Helical" evidence="1">
    <location>
        <begin position="20"/>
        <end position="42"/>
    </location>
</feature>
<feature type="transmembrane region" description="Helical" evidence="1">
    <location>
        <begin position="54"/>
        <end position="81"/>
    </location>
</feature>
<dbReference type="Pfam" id="PF10110">
    <property type="entry name" value="GPDPase_memb"/>
    <property type="match status" value="1"/>
</dbReference>
<evidence type="ECO:0000313" key="3">
    <source>
        <dbReference type="EMBL" id="HIX82695.1"/>
    </source>
</evidence>
<reference evidence="3" key="1">
    <citation type="journal article" date="2021" name="PeerJ">
        <title>Extensive microbial diversity within the chicken gut microbiome revealed by metagenomics and culture.</title>
        <authorList>
            <person name="Gilroy R."/>
            <person name="Ravi A."/>
            <person name="Getino M."/>
            <person name="Pursley I."/>
            <person name="Horton D.L."/>
            <person name="Alikhan N.F."/>
            <person name="Baker D."/>
            <person name="Gharbi K."/>
            <person name="Hall N."/>
            <person name="Watson M."/>
            <person name="Adriaenssens E.M."/>
            <person name="Foster-Nyarko E."/>
            <person name="Jarju S."/>
            <person name="Secka A."/>
            <person name="Antonio M."/>
            <person name="Oren A."/>
            <person name="Chaudhuri R.R."/>
            <person name="La Ragione R."/>
            <person name="Hildebrand F."/>
            <person name="Pallen M.J."/>
        </authorList>
    </citation>
    <scope>NUCLEOTIDE SEQUENCE</scope>
    <source>
        <strain evidence="3">ChiGjej1B1-14440</strain>
    </source>
</reference>
<evidence type="ECO:0000259" key="2">
    <source>
        <dbReference type="PROSITE" id="PS51704"/>
    </source>
</evidence>
<protein>
    <submittedName>
        <fullName evidence="3">Glycerophosphoryl diester phosphodiesterase membrane domain-containing protein</fullName>
    </submittedName>
</protein>
<comment type="caution">
    <text evidence="3">The sequence shown here is derived from an EMBL/GenBank/DDBJ whole genome shotgun (WGS) entry which is preliminary data.</text>
</comment>
<evidence type="ECO:0000313" key="4">
    <source>
        <dbReference type="Proteomes" id="UP000886724"/>
    </source>
</evidence>
<feature type="transmembrane region" description="Helical" evidence="1">
    <location>
        <begin position="424"/>
        <end position="441"/>
    </location>
</feature>
<gene>
    <name evidence="3" type="ORF">H9980_12110</name>
</gene>
<feature type="transmembrane region" description="Helical" evidence="1">
    <location>
        <begin position="121"/>
        <end position="140"/>
    </location>
</feature>
<sequence length="704" mass="81818">MFEKIKNYRYLFFKILKFEIFYKIGIILIISPFFNKIIQMYLNDRSLGGAFNQYIVFDFLTIEGILIILLVMLGALMTIIYEYSVIINMITLKSQGIDFRIYDVLKTSILNLKCLKYPSTLLAGLYFILLLPLVHLGYINSLFPSFKIPNFIFGELKLTLVGNILIVLIYLLYYGIYLLLFFVPVMMVLKKESFIKAFKDNLKIHRSLQLKQRITLIALIVGWIIMEMLLKQQLPNALIKNADFNRYFLKNLITSSLFRNYLIQYLIYSLIIVALIVIFYQIVLKIVSKQDEEIVKVAIDTDFNQAFDETVLEAKIQGNSIYQFLDKNIFKNEFYQKHWGIINLIFWTALVLIITYISPNSIYILCTILIVVIVMYFVASIINRYEQKNNKTKASKSNSILFWPYQVIRNVLNRSKIYNKHPKIVTFTLVSLAVLLVGAYLEPSTMVHHPWVIGHRGSHYGVENTYSAVKGASDHNANYAEIDVQLSSDGIPVVIHDNDLSRLANERKKVSNSTAKELTKLTVYQGNYQDKIPTLDGLIKKMKKNDIDVDLLIELKTENSDSQKLAKEIIKVVEKNNFEDRSIFMSLDYDAVTYLQQEHPEWWIGYCIYGSAGDLDESLWNMDIDFLAIEENRATLSFIEKANNNWVPVYVWTVDTSDKMRQYLDMGVSGIITNYPDRGKAAVDDYLKHNYQYYYYKGDSYPAF</sequence>
<keyword evidence="1" id="KW-0472">Membrane</keyword>
<feature type="transmembrane region" description="Helical" evidence="1">
    <location>
        <begin position="262"/>
        <end position="283"/>
    </location>
</feature>
<dbReference type="Pfam" id="PF03009">
    <property type="entry name" value="GDPD"/>
    <property type="match status" value="1"/>
</dbReference>
<accession>A0A9D1XNV1</accession>
<dbReference type="EMBL" id="DXET01000270">
    <property type="protein sequence ID" value="HIX82695.1"/>
    <property type="molecule type" value="Genomic_DNA"/>
</dbReference>
<feature type="transmembrane region" description="Helical" evidence="1">
    <location>
        <begin position="362"/>
        <end position="382"/>
    </location>
</feature>
<dbReference type="InterPro" id="IPR018476">
    <property type="entry name" value="GlyceroP-diester-Pdiesterase_M"/>
</dbReference>